<gene>
    <name evidence="1" type="ORF">ACFFMS_22165</name>
</gene>
<comment type="caution">
    <text evidence="1">The sequence shown here is derived from an EMBL/GenBank/DDBJ whole genome shotgun (WGS) entry which is preliminary data.</text>
</comment>
<name>A0ABV5WK68_9BACI</name>
<keyword evidence="2" id="KW-1185">Reference proteome</keyword>
<reference evidence="1 2" key="1">
    <citation type="submission" date="2024-09" db="EMBL/GenBank/DDBJ databases">
        <authorList>
            <person name="Sun Q."/>
            <person name="Mori K."/>
        </authorList>
    </citation>
    <scope>NUCLEOTIDE SEQUENCE [LARGE SCALE GENOMIC DNA]</scope>
    <source>
        <strain evidence="1 2">JCM 11201</strain>
    </source>
</reference>
<organism evidence="1 2">
    <name type="scientific">Ectobacillus funiculus</name>
    <dbReference type="NCBI Taxonomy" id="137993"/>
    <lineage>
        <taxon>Bacteria</taxon>
        <taxon>Bacillati</taxon>
        <taxon>Bacillota</taxon>
        <taxon>Bacilli</taxon>
        <taxon>Bacillales</taxon>
        <taxon>Bacillaceae</taxon>
        <taxon>Ectobacillus</taxon>
    </lineage>
</organism>
<accession>A0ABV5WK68</accession>
<evidence type="ECO:0000313" key="1">
    <source>
        <dbReference type="EMBL" id="MFB9760982.1"/>
    </source>
</evidence>
<evidence type="ECO:0000313" key="2">
    <source>
        <dbReference type="Proteomes" id="UP001589609"/>
    </source>
</evidence>
<sequence length="104" mass="12447">MESIMIHKNVYHISCVPFEDKSEQDKDGNYEYYYKGRNISFCRDKEWIEGRMYDEEGIISFFQNPILAFGGDFEAIKVYLGKEYGIRRSRFLERQSKVSVYTEL</sequence>
<dbReference type="EMBL" id="JBHMAF010000180">
    <property type="protein sequence ID" value="MFB9760982.1"/>
    <property type="molecule type" value="Genomic_DNA"/>
</dbReference>
<evidence type="ECO:0008006" key="3">
    <source>
        <dbReference type="Google" id="ProtNLM"/>
    </source>
</evidence>
<dbReference type="Proteomes" id="UP001589609">
    <property type="component" value="Unassembled WGS sequence"/>
</dbReference>
<proteinExistence type="predicted"/>
<protein>
    <recommendedName>
        <fullName evidence="3">Transposase</fullName>
    </recommendedName>
</protein>
<dbReference type="RefSeq" id="WP_379951245.1">
    <property type="nucleotide sequence ID" value="NZ_JBHMAF010000180.1"/>
</dbReference>